<evidence type="ECO:0000259" key="4">
    <source>
        <dbReference type="Pfam" id="PF03816"/>
    </source>
</evidence>
<sequence>MDKSRSRQQKNKRIIRGILAVLAGLVIILGVVFWKSYSEVDQTVTAMYESVETKNLRDEEVSTDATESISFALFGVDNGALGRDTDVGRSDAIIIGTINPTTKTTTLASIPRDSYAEMVDYNGEDGLPYYDKITHAYAFGETSMGINSVQQFLNIPIDYYVTANMQGIVDIINAIGGIEVVSPLTFEYDNFEFVEGETVELDGQSALAFARMRHEDPAGDAGRQIREKLVVEALLNKIVSLDSLKNYQNILDTLSANVKTNLTFDDLVDLQSKYKSSLQNFVQDALVGEETYINEIYYLYVNPEERLRLSNIFRKELGLDEIVEDDLEWTDIDENDFYSEDTYYEESYTTDTYAEDVYTEESYTEDTYIVDTYTESDYTDSNYTESASSTNDEVYSEAYSY</sequence>
<dbReference type="NCBIfam" id="TIGR00350">
    <property type="entry name" value="lytR_cpsA_psr"/>
    <property type="match status" value="1"/>
</dbReference>
<evidence type="ECO:0000256" key="3">
    <source>
        <dbReference type="SAM" id="Phobius"/>
    </source>
</evidence>
<protein>
    <submittedName>
        <fullName evidence="5">Transcriptional regulator</fullName>
    </submittedName>
</protein>
<keyword evidence="3" id="KW-0812">Transmembrane</keyword>
<comment type="caution">
    <text evidence="5">The sequence shown here is derived from an EMBL/GenBank/DDBJ whole genome shotgun (WGS) entry which is preliminary data.</text>
</comment>
<dbReference type="Gene3D" id="3.40.630.190">
    <property type="entry name" value="LCP protein"/>
    <property type="match status" value="1"/>
</dbReference>
<gene>
    <name evidence="5" type="ORF">GX662_09760</name>
</gene>
<dbReference type="InterPro" id="IPR004474">
    <property type="entry name" value="LytR_CpsA_psr"/>
</dbReference>
<keyword evidence="3" id="KW-0472">Membrane</keyword>
<evidence type="ECO:0000313" key="6">
    <source>
        <dbReference type="Proteomes" id="UP000589373"/>
    </source>
</evidence>
<name>A0A847D6S3_9LACT</name>
<dbReference type="EMBL" id="JAAZCD010000221">
    <property type="protein sequence ID" value="NLD32519.1"/>
    <property type="molecule type" value="Genomic_DNA"/>
</dbReference>
<reference evidence="5 6" key="1">
    <citation type="journal article" date="2020" name="Biotechnol. Biofuels">
        <title>New insights from the biogas microbiome by comprehensive genome-resolved metagenomics of nearly 1600 species originating from multiple anaerobic digesters.</title>
        <authorList>
            <person name="Campanaro S."/>
            <person name="Treu L."/>
            <person name="Rodriguez-R L.M."/>
            <person name="Kovalovszki A."/>
            <person name="Ziels R.M."/>
            <person name="Maus I."/>
            <person name="Zhu X."/>
            <person name="Kougias P.G."/>
            <person name="Basile A."/>
            <person name="Luo G."/>
            <person name="Schluter A."/>
            <person name="Konstantinidis K.T."/>
            <person name="Angelidaki I."/>
        </authorList>
    </citation>
    <scope>NUCLEOTIDE SEQUENCE [LARGE SCALE GENOMIC DNA]</scope>
    <source>
        <strain evidence="5">AS07pgkLD_105</strain>
    </source>
</reference>
<accession>A0A847D6S3</accession>
<organism evidence="5 6">
    <name type="scientific">Trichococcus flocculiformis</name>
    <dbReference type="NCBI Taxonomy" id="82803"/>
    <lineage>
        <taxon>Bacteria</taxon>
        <taxon>Bacillati</taxon>
        <taxon>Bacillota</taxon>
        <taxon>Bacilli</taxon>
        <taxon>Lactobacillales</taxon>
        <taxon>Carnobacteriaceae</taxon>
        <taxon>Trichococcus</taxon>
    </lineage>
</organism>
<feature type="domain" description="Cell envelope-related transcriptional attenuator" evidence="4">
    <location>
        <begin position="89"/>
        <end position="239"/>
    </location>
</feature>
<dbReference type="InterPro" id="IPR050922">
    <property type="entry name" value="LytR/CpsA/Psr_CW_biosynth"/>
</dbReference>
<dbReference type="PANTHER" id="PTHR33392:SF6">
    <property type="entry name" value="POLYISOPRENYL-TEICHOIC ACID--PEPTIDOGLYCAN TEICHOIC ACID TRANSFERASE TAGU"/>
    <property type="match status" value="1"/>
</dbReference>
<dbReference type="PANTHER" id="PTHR33392">
    <property type="entry name" value="POLYISOPRENYL-TEICHOIC ACID--PEPTIDOGLYCAN TEICHOIC ACID TRANSFERASE TAGU"/>
    <property type="match status" value="1"/>
</dbReference>
<dbReference type="Pfam" id="PF03816">
    <property type="entry name" value="LytR_cpsA_psr"/>
    <property type="match status" value="1"/>
</dbReference>
<dbReference type="AlphaFoldDB" id="A0A847D6S3"/>
<evidence type="ECO:0000256" key="2">
    <source>
        <dbReference type="SAM" id="MobiDB-lite"/>
    </source>
</evidence>
<dbReference type="RefSeq" id="WP_276647240.1">
    <property type="nucleotide sequence ID" value="NZ_JAAZCD010000221.1"/>
</dbReference>
<dbReference type="Proteomes" id="UP000589373">
    <property type="component" value="Unassembled WGS sequence"/>
</dbReference>
<feature type="transmembrane region" description="Helical" evidence="3">
    <location>
        <begin position="14"/>
        <end position="34"/>
    </location>
</feature>
<feature type="compositionally biased region" description="Polar residues" evidence="2">
    <location>
        <begin position="378"/>
        <end position="393"/>
    </location>
</feature>
<evidence type="ECO:0000313" key="5">
    <source>
        <dbReference type="EMBL" id="NLD32519.1"/>
    </source>
</evidence>
<comment type="similarity">
    <text evidence="1">Belongs to the LytR/CpsA/Psr (LCP) family.</text>
</comment>
<feature type="region of interest" description="Disordered" evidence="2">
    <location>
        <begin position="378"/>
        <end position="401"/>
    </location>
</feature>
<keyword evidence="3" id="KW-1133">Transmembrane helix</keyword>
<proteinExistence type="inferred from homology"/>
<evidence type="ECO:0000256" key="1">
    <source>
        <dbReference type="ARBA" id="ARBA00006068"/>
    </source>
</evidence>